<keyword evidence="11" id="KW-1185">Reference proteome</keyword>
<keyword evidence="4" id="KW-1003">Cell membrane</keyword>
<evidence type="ECO:0000256" key="4">
    <source>
        <dbReference type="ARBA" id="ARBA00022475"/>
    </source>
</evidence>
<feature type="transmembrane region" description="Helical" evidence="9">
    <location>
        <begin position="239"/>
        <end position="260"/>
    </location>
</feature>
<keyword evidence="6 9" id="KW-1133">Transmembrane helix</keyword>
<evidence type="ECO:0000256" key="9">
    <source>
        <dbReference type="SAM" id="Phobius"/>
    </source>
</evidence>
<comment type="subcellular location">
    <subcellularLocation>
        <location evidence="1">Cell membrane</location>
        <topology evidence="1">Multi-pass membrane protein</topology>
    </subcellularLocation>
</comment>
<proteinExistence type="inferred from homology"/>
<feature type="compositionally biased region" description="Low complexity" evidence="8">
    <location>
        <begin position="379"/>
        <end position="394"/>
    </location>
</feature>
<feature type="transmembrane region" description="Helical" evidence="9">
    <location>
        <begin position="21"/>
        <end position="39"/>
    </location>
</feature>
<keyword evidence="5 9" id="KW-0812">Transmembrane</keyword>
<comment type="similarity">
    <text evidence="2">Belongs to the autoinducer-2 exporter (AI-2E) (TC 2.A.86) family.</text>
</comment>
<evidence type="ECO:0000256" key="7">
    <source>
        <dbReference type="ARBA" id="ARBA00023136"/>
    </source>
</evidence>
<dbReference type="EMBL" id="CP101988">
    <property type="protein sequence ID" value="UUI76495.1"/>
    <property type="molecule type" value="Genomic_DNA"/>
</dbReference>
<feature type="region of interest" description="Disordered" evidence="8">
    <location>
        <begin position="359"/>
        <end position="406"/>
    </location>
</feature>
<gene>
    <name evidence="10" type="ORF">NP064_06310</name>
</gene>
<evidence type="ECO:0000256" key="6">
    <source>
        <dbReference type="ARBA" id="ARBA00022989"/>
    </source>
</evidence>
<feature type="transmembrane region" description="Helical" evidence="9">
    <location>
        <begin position="151"/>
        <end position="177"/>
    </location>
</feature>
<organism evidence="10 11">
    <name type="scientific">Cellulomonas chengniuliangii</name>
    <dbReference type="NCBI Taxonomy" id="2968084"/>
    <lineage>
        <taxon>Bacteria</taxon>
        <taxon>Bacillati</taxon>
        <taxon>Actinomycetota</taxon>
        <taxon>Actinomycetes</taxon>
        <taxon>Micrococcales</taxon>
        <taxon>Cellulomonadaceae</taxon>
        <taxon>Cellulomonas</taxon>
    </lineage>
</organism>
<dbReference type="InterPro" id="IPR002549">
    <property type="entry name" value="AI-2E-like"/>
</dbReference>
<evidence type="ECO:0000313" key="11">
    <source>
        <dbReference type="Proteomes" id="UP001316189"/>
    </source>
</evidence>
<dbReference type="PANTHER" id="PTHR21716">
    <property type="entry name" value="TRANSMEMBRANE PROTEIN"/>
    <property type="match status" value="1"/>
</dbReference>
<dbReference type="PANTHER" id="PTHR21716:SF53">
    <property type="entry name" value="PERMEASE PERM-RELATED"/>
    <property type="match status" value="1"/>
</dbReference>
<evidence type="ECO:0000256" key="8">
    <source>
        <dbReference type="SAM" id="MobiDB-lite"/>
    </source>
</evidence>
<feature type="transmembrane region" description="Helical" evidence="9">
    <location>
        <begin position="45"/>
        <end position="67"/>
    </location>
</feature>
<evidence type="ECO:0000256" key="2">
    <source>
        <dbReference type="ARBA" id="ARBA00009773"/>
    </source>
</evidence>
<feature type="transmembrane region" description="Helical" evidence="9">
    <location>
        <begin position="310"/>
        <end position="337"/>
    </location>
</feature>
<dbReference type="Proteomes" id="UP001316189">
    <property type="component" value="Chromosome"/>
</dbReference>
<accession>A0ABY5L4V6</accession>
<evidence type="ECO:0000256" key="3">
    <source>
        <dbReference type="ARBA" id="ARBA00022448"/>
    </source>
</evidence>
<evidence type="ECO:0000313" key="10">
    <source>
        <dbReference type="EMBL" id="UUI76495.1"/>
    </source>
</evidence>
<dbReference type="RefSeq" id="WP_227568772.1">
    <property type="nucleotide sequence ID" value="NZ_CP101988.1"/>
</dbReference>
<evidence type="ECO:0000256" key="1">
    <source>
        <dbReference type="ARBA" id="ARBA00004651"/>
    </source>
</evidence>
<evidence type="ECO:0000256" key="5">
    <source>
        <dbReference type="ARBA" id="ARBA00022692"/>
    </source>
</evidence>
<protein>
    <submittedName>
        <fullName evidence="10">AI-2E family transporter</fullName>
    </submittedName>
</protein>
<feature type="transmembrane region" description="Helical" evidence="9">
    <location>
        <begin position="79"/>
        <end position="104"/>
    </location>
</feature>
<sequence length="406" mass="42638">MRTTTAQRVDARRPPAWLPRALLMIVLAVFAAILAWRAFSQLGTVATILVIAWFIALAMEPPVRWLARRGMRRGLATGLVMFGTILASLGVLTVFGQLFVAQLVDLIQAVPQLYGQLTDFVLNAFGYELPTTDKVLVQLVEGWGSNVAEGVIGVGGTILGGLFVLSAVLLVVFYMVAQGPRFKASILSLLAPDRQREVLRVWDASQEQVSNFLSSRIVLAAVSALVTFVYLTVARVPYAVPLAAFSGIVSQFIPTIGTYIGGALPVIVGLTVSPLTGLGVVIFIVVYQQIENLLLAPKISAHTMELNPAVAFVSVLAFGAVFGALGAFLALPVAATIKAVSGAYLHRHALVDSDLLAETSGSRKRGASPAPDAAEDSDSGSATSTGAPSTPTTAQDAEPGAVTTPS</sequence>
<name>A0ABY5L4V6_9CELL</name>
<dbReference type="Pfam" id="PF01594">
    <property type="entry name" value="AI-2E_transport"/>
    <property type="match status" value="1"/>
</dbReference>
<feature type="transmembrane region" description="Helical" evidence="9">
    <location>
        <begin position="213"/>
        <end position="233"/>
    </location>
</feature>
<reference evidence="10 11" key="1">
    <citation type="submission" date="2022-07" db="EMBL/GenBank/DDBJ databases">
        <title>Novel species in genus cellulomonas.</title>
        <authorList>
            <person name="Ye L."/>
        </authorList>
    </citation>
    <scope>NUCLEOTIDE SEQUENCE [LARGE SCALE GENOMIC DNA]</scope>
    <source>
        <strain evidence="11">zg-Y338</strain>
    </source>
</reference>
<keyword evidence="3" id="KW-0813">Transport</keyword>
<feature type="transmembrane region" description="Helical" evidence="9">
    <location>
        <begin position="267"/>
        <end position="290"/>
    </location>
</feature>
<keyword evidence="7 9" id="KW-0472">Membrane</keyword>